<proteinExistence type="predicted"/>
<dbReference type="EMBL" id="JBCHKQ010000004">
    <property type="protein sequence ID" value="MEM5948579.1"/>
    <property type="molecule type" value="Genomic_DNA"/>
</dbReference>
<protein>
    <recommendedName>
        <fullName evidence="3">Lipoprotein</fullName>
    </recommendedName>
</protein>
<gene>
    <name evidence="1" type="ORF">WKV44_08475</name>
</gene>
<evidence type="ECO:0000313" key="1">
    <source>
        <dbReference type="EMBL" id="MEM5948579.1"/>
    </source>
</evidence>
<reference evidence="1 2" key="1">
    <citation type="submission" date="2024-03" db="EMBL/GenBank/DDBJ databases">
        <title>Ignisphaera cupida sp. nov., a hyperthermophilic hydrolytic archaeon from a hot spring of Kamchatka, and proposal of Ignisphaeraceae fam. nov.</title>
        <authorList>
            <person name="Podosokorskaya O.A."/>
            <person name="Elcheninov A.G."/>
            <person name="Maltseva A.I."/>
            <person name="Zayulina K.S."/>
            <person name="Novikov A."/>
            <person name="Merkel A.Y."/>
        </authorList>
    </citation>
    <scope>NUCLEOTIDE SEQUENCE [LARGE SCALE GENOMIC DNA]</scope>
    <source>
        <strain evidence="1 2">38H-sp</strain>
    </source>
</reference>
<dbReference type="InterPro" id="IPR058072">
    <property type="entry name" value="LIC12708-like"/>
</dbReference>
<accession>A0ABU9UD32</accession>
<dbReference type="NCBIfam" id="NF047780">
    <property type="entry name" value="LIC12708_fam"/>
    <property type="match status" value="1"/>
</dbReference>
<sequence>MKNIGIVFLYIKRFFVLLSFVFLFFSCSGEAFVRLSIERTISLDFGRFEDEIVFFPIDGKVLEKDLNIFLRNGRFFISNASVAKVMEFSSYGELLRLWYNPGVNPLPVSVATEGDTVSTRKAFSHGFVQNESIAVTSSMSLYVEDYVASGYSDFSNSSNNQVVLRFDSSGTFKDYIGREGVAGSPFPYIVSINVTVNDELVVICRQLYSWDVYVFTVDGSLEYFKSFSLSSLPLPDGYSPDSLTPSIDTVVSDFDGNGVYVKYDYFIKDKDTDTGSFSGLSKYISRVYFYDFKDKKYLTYMELPEINLQKEQRAFARSIADFTVPYDFIGAASGNKLFFVRKQSEKDDLELLIYDLKKELQKKFILDMPYSDPLYVSYTVSPEGILGAIIVTNDGADLVWWRTDSILYGKGQ</sequence>
<dbReference type="RefSeq" id="WP_420070030.1">
    <property type="nucleotide sequence ID" value="NZ_JBCHKQ010000004.1"/>
</dbReference>
<name>A0ABU9UD32_9SPIR</name>
<evidence type="ECO:0008006" key="3">
    <source>
        <dbReference type="Google" id="ProtNLM"/>
    </source>
</evidence>
<comment type="caution">
    <text evidence="1">The sequence shown here is derived from an EMBL/GenBank/DDBJ whole genome shotgun (WGS) entry which is preliminary data.</text>
</comment>
<keyword evidence="2" id="KW-1185">Reference proteome</keyword>
<evidence type="ECO:0000313" key="2">
    <source>
        <dbReference type="Proteomes" id="UP001466331"/>
    </source>
</evidence>
<organism evidence="1 2">
    <name type="scientific">Rarispira pelagica</name>
    <dbReference type="NCBI Taxonomy" id="3141764"/>
    <lineage>
        <taxon>Bacteria</taxon>
        <taxon>Pseudomonadati</taxon>
        <taxon>Spirochaetota</taxon>
        <taxon>Spirochaetia</taxon>
        <taxon>Winmispirales</taxon>
        <taxon>Winmispiraceae</taxon>
        <taxon>Rarispira</taxon>
    </lineage>
</organism>
<dbReference type="PROSITE" id="PS51257">
    <property type="entry name" value="PROKAR_LIPOPROTEIN"/>
    <property type="match status" value="1"/>
</dbReference>
<dbReference type="Proteomes" id="UP001466331">
    <property type="component" value="Unassembled WGS sequence"/>
</dbReference>